<feature type="transmembrane region" description="Helical" evidence="1">
    <location>
        <begin position="6"/>
        <end position="25"/>
    </location>
</feature>
<feature type="transmembrane region" description="Helical" evidence="1">
    <location>
        <begin position="32"/>
        <end position="50"/>
    </location>
</feature>
<keyword evidence="1" id="KW-0472">Membrane</keyword>
<proteinExistence type="predicted"/>
<evidence type="ECO:0000313" key="3">
    <source>
        <dbReference type="Proteomes" id="UP001189429"/>
    </source>
</evidence>
<evidence type="ECO:0008006" key="4">
    <source>
        <dbReference type="Google" id="ProtNLM"/>
    </source>
</evidence>
<evidence type="ECO:0000256" key="1">
    <source>
        <dbReference type="SAM" id="Phobius"/>
    </source>
</evidence>
<protein>
    <recommendedName>
        <fullName evidence="4">Transmembrane protein 231</fullName>
    </recommendedName>
</protein>
<keyword evidence="1" id="KW-1133">Transmembrane helix</keyword>
<dbReference type="Proteomes" id="UP001189429">
    <property type="component" value="Unassembled WGS sequence"/>
</dbReference>
<sequence length="233" mass="26486">MVVGTAGFIIECPFILSFSCSWLSGGRLLHRVPFYSIIIIVPMDVARGGFIMEYHFGADVAHLLFDYRTLAYFFVAFFLYWLLFSSFVILVSALQDRAALDSYARNYMWISPSTAVKPASCFQKGRTVTRTSRTISGPRVSCSKNAQFISGAPKYIAVSGTLEFPGKHLLARRQLIFFRYQFLTDVPVRSVVIRPPVYRIRLYCEATRDMGISRFDSFKIFAAAADPEQDCRR</sequence>
<reference evidence="2" key="1">
    <citation type="submission" date="2023-10" db="EMBL/GenBank/DDBJ databases">
        <authorList>
            <person name="Chen Y."/>
            <person name="Shah S."/>
            <person name="Dougan E. K."/>
            <person name="Thang M."/>
            <person name="Chan C."/>
        </authorList>
    </citation>
    <scope>NUCLEOTIDE SEQUENCE [LARGE SCALE GENOMIC DNA]</scope>
</reference>
<organism evidence="2 3">
    <name type="scientific">Prorocentrum cordatum</name>
    <dbReference type="NCBI Taxonomy" id="2364126"/>
    <lineage>
        <taxon>Eukaryota</taxon>
        <taxon>Sar</taxon>
        <taxon>Alveolata</taxon>
        <taxon>Dinophyceae</taxon>
        <taxon>Prorocentrales</taxon>
        <taxon>Prorocentraceae</taxon>
        <taxon>Prorocentrum</taxon>
    </lineage>
</organism>
<comment type="caution">
    <text evidence="2">The sequence shown here is derived from an EMBL/GenBank/DDBJ whole genome shotgun (WGS) entry which is preliminary data.</text>
</comment>
<gene>
    <name evidence="2" type="ORF">PCOR1329_LOCUS30154</name>
</gene>
<name>A0ABN9SJK5_9DINO</name>
<dbReference type="EMBL" id="CAUYUJ010011523">
    <property type="protein sequence ID" value="CAK0831945.1"/>
    <property type="molecule type" value="Genomic_DNA"/>
</dbReference>
<accession>A0ABN9SJK5</accession>
<evidence type="ECO:0000313" key="2">
    <source>
        <dbReference type="EMBL" id="CAK0831945.1"/>
    </source>
</evidence>
<keyword evidence="3" id="KW-1185">Reference proteome</keyword>
<feature type="transmembrane region" description="Helical" evidence="1">
    <location>
        <begin position="70"/>
        <end position="94"/>
    </location>
</feature>
<keyword evidence="1" id="KW-0812">Transmembrane</keyword>